<dbReference type="SUPFAM" id="SSF49785">
    <property type="entry name" value="Galactose-binding domain-like"/>
    <property type="match status" value="1"/>
</dbReference>
<dbReference type="GO" id="GO:0009307">
    <property type="term" value="P:DNA restriction-modification system"/>
    <property type="evidence" value="ECO:0007669"/>
    <property type="project" value="UniProtKB-KW"/>
</dbReference>
<feature type="domain" description="DNA methylase N-4/N-6" evidence="10">
    <location>
        <begin position="4"/>
        <end position="275"/>
    </location>
</feature>
<gene>
    <name evidence="11" type="ORF">LCGC14_1345090</name>
</gene>
<evidence type="ECO:0000313" key="11">
    <source>
        <dbReference type="EMBL" id="KKM79923.1"/>
    </source>
</evidence>
<comment type="similarity">
    <text evidence="1">Belongs to the N(4)/N(6)-methyltransferase family. N(4) subfamily.</text>
</comment>
<accession>A0A0F9KD94</accession>
<keyword evidence="3" id="KW-0489">Methyltransferase</keyword>
<feature type="non-terminal residue" evidence="11">
    <location>
        <position position="1"/>
    </location>
</feature>
<comment type="caution">
    <text evidence="11">The sequence shown here is derived from an EMBL/GenBank/DDBJ whole genome shotgun (WGS) entry which is preliminary data.</text>
</comment>
<sequence>DKCVNMVITSPPYWGMRDYGVVPSVWGGKPDCKHQREERRLPRSGGKNKSDNPPGTANDKRNQSSPLRTKGASSHFCRECGAWKGSLGLEPTFDLYLEHLLSIFDEIWRVLRDDGTCWVNMGDKYGSKGMGVTKSLNLIPYRFAIGMTDRGWTVRNVLIWKKPNCMPSSAKDRFNVDFEPVFFFSKRKKYYFETQRTPYDKPLNRWGGDKLKADGLSSWDKGTGQDTYRDRDMRPNPLGRNKRTVWSICPQPFPEAHFAVYPEELCQTPIKSGCPEFVCKKCGKAREKIIEDGEDLPKGGGASIKYANSGLNLSPSSTLLTKTVKAKIDKGYTQCSCNAGFEGGISNWIGFNTGTIAQSGLQNHTSGGANSGLITVNASGDGCRSELFTFALGQRYRIEAWVWLIGGGTVNIGSVTTSTIDFTTSGESTTTTGSWVKIQAEAICVVAGTSRIKIWNSTSTDNFYIDDIVLAKIGCVAEYAPKGIGDATWEDQSDNSLDGTVVGATAIMPDDWASFYTDYSILGYHALTNQIIIMRDCTGKWSSGQDYGDAFLIDMDTGAITTGRRVFTKGIAYSNFSTDWGQNLIIAEQTSSTSVTIKKITDEPQSQAVGLIDIRTADIEFGNPAFRKDIDAIIVTYKSSAAQTNPVSYALEDNDAQTAWTRLTGNFDAETNWEKLVIEPTPFPCDSIRLKFDNPSAAGYIEINDVTIRYTEIPEALS</sequence>
<reference evidence="11" key="1">
    <citation type="journal article" date="2015" name="Nature">
        <title>Complex archaea that bridge the gap between prokaryotes and eukaryotes.</title>
        <authorList>
            <person name="Spang A."/>
            <person name="Saw J.H."/>
            <person name="Jorgensen S.L."/>
            <person name="Zaremba-Niedzwiedzka K."/>
            <person name="Martijn J."/>
            <person name="Lind A.E."/>
            <person name="van Eijk R."/>
            <person name="Schleper C."/>
            <person name="Guy L."/>
            <person name="Ettema T.J."/>
        </authorList>
    </citation>
    <scope>NUCLEOTIDE SEQUENCE</scope>
</reference>
<dbReference type="GO" id="GO:0032259">
    <property type="term" value="P:methylation"/>
    <property type="evidence" value="ECO:0007669"/>
    <property type="project" value="UniProtKB-KW"/>
</dbReference>
<evidence type="ECO:0000256" key="8">
    <source>
        <dbReference type="ARBA" id="ARBA00049120"/>
    </source>
</evidence>
<keyword evidence="5" id="KW-0949">S-adenosyl-L-methionine</keyword>
<dbReference type="InterPro" id="IPR029063">
    <property type="entry name" value="SAM-dependent_MTases_sf"/>
</dbReference>
<dbReference type="GO" id="GO:0015667">
    <property type="term" value="F:site-specific DNA-methyltransferase (cytosine-N4-specific) activity"/>
    <property type="evidence" value="ECO:0007669"/>
    <property type="project" value="UniProtKB-EC"/>
</dbReference>
<dbReference type="EC" id="2.1.1.113" evidence="2"/>
<evidence type="ECO:0000256" key="7">
    <source>
        <dbReference type="ARBA" id="ARBA00023125"/>
    </source>
</evidence>
<evidence type="ECO:0000256" key="9">
    <source>
        <dbReference type="SAM" id="MobiDB-lite"/>
    </source>
</evidence>
<evidence type="ECO:0000256" key="5">
    <source>
        <dbReference type="ARBA" id="ARBA00022691"/>
    </source>
</evidence>
<comment type="catalytic activity">
    <reaction evidence="8">
        <text>a 2'-deoxycytidine in DNA + S-adenosyl-L-methionine = an N(4)-methyl-2'-deoxycytidine in DNA + S-adenosyl-L-homocysteine + H(+)</text>
        <dbReference type="Rhea" id="RHEA:16857"/>
        <dbReference type="Rhea" id="RHEA-COMP:11369"/>
        <dbReference type="Rhea" id="RHEA-COMP:13674"/>
        <dbReference type="ChEBI" id="CHEBI:15378"/>
        <dbReference type="ChEBI" id="CHEBI:57856"/>
        <dbReference type="ChEBI" id="CHEBI:59789"/>
        <dbReference type="ChEBI" id="CHEBI:85452"/>
        <dbReference type="ChEBI" id="CHEBI:137933"/>
        <dbReference type="EC" id="2.1.1.113"/>
    </reaction>
</comment>
<dbReference type="Gene3D" id="2.60.120.260">
    <property type="entry name" value="Galactose-binding domain-like"/>
    <property type="match status" value="1"/>
</dbReference>
<evidence type="ECO:0000256" key="3">
    <source>
        <dbReference type="ARBA" id="ARBA00022603"/>
    </source>
</evidence>
<proteinExistence type="inferred from homology"/>
<feature type="compositionally biased region" description="Basic and acidic residues" evidence="9">
    <location>
        <begin position="30"/>
        <end position="41"/>
    </location>
</feature>
<dbReference type="GO" id="GO:0008170">
    <property type="term" value="F:N-methyltransferase activity"/>
    <property type="evidence" value="ECO:0007669"/>
    <property type="project" value="InterPro"/>
</dbReference>
<keyword evidence="4" id="KW-0808">Transferase</keyword>
<evidence type="ECO:0000259" key="10">
    <source>
        <dbReference type="Pfam" id="PF01555"/>
    </source>
</evidence>
<dbReference type="Pfam" id="PF01555">
    <property type="entry name" value="N6_N4_Mtase"/>
    <property type="match status" value="1"/>
</dbReference>
<dbReference type="GO" id="GO:0003677">
    <property type="term" value="F:DNA binding"/>
    <property type="evidence" value="ECO:0007669"/>
    <property type="project" value="UniProtKB-KW"/>
</dbReference>
<dbReference type="PROSITE" id="PS00093">
    <property type="entry name" value="N4_MTASE"/>
    <property type="match status" value="1"/>
</dbReference>
<keyword evidence="7" id="KW-0238">DNA-binding</keyword>
<feature type="region of interest" description="Disordered" evidence="9">
    <location>
        <begin position="30"/>
        <end position="72"/>
    </location>
</feature>
<name>A0A0F9KD94_9ZZZZ</name>
<dbReference type="Gene3D" id="3.40.50.150">
    <property type="entry name" value="Vaccinia Virus protein VP39"/>
    <property type="match status" value="1"/>
</dbReference>
<dbReference type="EMBL" id="LAZR01008267">
    <property type="protein sequence ID" value="KKM79923.1"/>
    <property type="molecule type" value="Genomic_DNA"/>
</dbReference>
<organism evidence="11">
    <name type="scientific">marine sediment metagenome</name>
    <dbReference type="NCBI Taxonomy" id="412755"/>
    <lineage>
        <taxon>unclassified sequences</taxon>
        <taxon>metagenomes</taxon>
        <taxon>ecological metagenomes</taxon>
    </lineage>
</organism>
<dbReference type="InterPro" id="IPR008979">
    <property type="entry name" value="Galactose-bd-like_sf"/>
</dbReference>
<protein>
    <recommendedName>
        <fullName evidence="2">site-specific DNA-methyltransferase (cytosine-N(4)-specific)</fullName>
        <ecNumber evidence="2">2.1.1.113</ecNumber>
    </recommendedName>
</protein>
<dbReference type="SUPFAM" id="SSF53335">
    <property type="entry name" value="S-adenosyl-L-methionine-dependent methyltransferases"/>
    <property type="match status" value="1"/>
</dbReference>
<dbReference type="InterPro" id="IPR017985">
    <property type="entry name" value="MeTrfase_CN4_CS"/>
</dbReference>
<evidence type="ECO:0000256" key="6">
    <source>
        <dbReference type="ARBA" id="ARBA00022747"/>
    </source>
</evidence>
<evidence type="ECO:0000256" key="1">
    <source>
        <dbReference type="ARBA" id="ARBA00010203"/>
    </source>
</evidence>
<dbReference type="AlphaFoldDB" id="A0A0F9KD94"/>
<dbReference type="InterPro" id="IPR002941">
    <property type="entry name" value="DNA_methylase_N4/N6"/>
</dbReference>
<evidence type="ECO:0000256" key="2">
    <source>
        <dbReference type="ARBA" id="ARBA00012185"/>
    </source>
</evidence>
<keyword evidence="6" id="KW-0680">Restriction system</keyword>
<evidence type="ECO:0000256" key="4">
    <source>
        <dbReference type="ARBA" id="ARBA00022679"/>
    </source>
</evidence>